<accession>A0A9P8MPF1</accession>
<reference evidence="1" key="1">
    <citation type="submission" date="2021-09" db="EMBL/GenBank/DDBJ databases">
        <title>A high-quality genome of the endoparasitic fungus Hirsutella rhossiliensis with a comparison of Hirsutella genomes reveals transposable elements contributing to genome size variation.</title>
        <authorList>
            <person name="Lin R."/>
            <person name="Jiao Y."/>
            <person name="Sun X."/>
            <person name="Ling J."/>
            <person name="Xie B."/>
            <person name="Cheng X."/>
        </authorList>
    </citation>
    <scope>NUCLEOTIDE SEQUENCE</scope>
    <source>
        <strain evidence="1">HR02</strain>
    </source>
</reference>
<dbReference type="OrthoDB" id="3512845at2759"/>
<organism evidence="1 2">
    <name type="scientific">Hirsutella rhossiliensis</name>
    <dbReference type="NCBI Taxonomy" id="111463"/>
    <lineage>
        <taxon>Eukaryota</taxon>
        <taxon>Fungi</taxon>
        <taxon>Dikarya</taxon>
        <taxon>Ascomycota</taxon>
        <taxon>Pezizomycotina</taxon>
        <taxon>Sordariomycetes</taxon>
        <taxon>Hypocreomycetidae</taxon>
        <taxon>Hypocreales</taxon>
        <taxon>Ophiocordycipitaceae</taxon>
        <taxon>Hirsutella</taxon>
    </lineage>
</organism>
<dbReference type="AlphaFoldDB" id="A0A9P8MPF1"/>
<comment type="caution">
    <text evidence="1">The sequence shown here is derived from an EMBL/GenBank/DDBJ whole genome shotgun (WGS) entry which is preliminary data.</text>
</comment>
<evidence type="ECO:0000313" key="1">
    <source>
        <dbReference type="EMBL" id="KAH0958109.1"/>
    </source>
</evidence>
<proteinExistence type="predicted"/>
<keyword evidence="2" id="KW-1185">Reference proteome</keyword>
<dbReference type="SUPFAM" id="SSF52540">
    <property type="entry name" value="P-loop containing nucleoside triphosphate hydrolases"/>
    <property type="match status" value="1"/>
</dbReference>
<name>A0A9P8MPF1_9HYPO</name>
<dbReference type="GeneID" id="68359932"/>
<protein>
    <submittedName>
        <fullName evidence="1">AAA domain-containing protein</fullName>
    </submittedName>
</protein>
<dbReference type="RefSeq" id="XP_044715623.1">
    <property type="nucleotide sequence ID" value="XM_044869274.1"/>
</dbReference>
<dbReference type="Gene3D" id="3.40.50.300">
    <property type="entry name" value="P-loop containing nucleotide triphosphate hydrolases"/>
    <property type="match status" value="1"/>
</dbReference>
<gene>
    <name evidence="1" type="ORF">HRG_10804</name>
</gene>
<dbReference type="InterPro" id="IPR027417">
    <property type="entry name" value="P-loop_NTPase"/>
</dbReference>
<evidence type="ECO:0000313" key="2">
    <source>
        <dbReference type="Proteomes" id="UP000824596"/>
    </source>
</evidence>
<dbReference type="EMBL" id="JAIZPD010000017">
    <property type="protein sequence ID" value="KAH0958109.1"/>
    <property type="molecule type" value="Genomic_DNA"/>
</dbReference>
<dbReference type="Pfam" id="PF13671">
    <property type="entry name" value="AAA_33"/>
    <property type="match status" value="1"/>
</dbReference>
<sequence>MKAIANRGIFEMAEHCRLDAVDMILPLLRRTASDPRPVVVMTCGLSGAGKSTLAKGIIDRLPHLTRLSIDAIIFERHGLYAINYPADEYAAHQAEALKYLTDELGLLLRTERQDVVLDLSFWNREFPVRVQGDWFEKPAGEGEIVIKVT</sequence>
<dbReference type="Proteomes" id="UP000824596">
    <property type="component" value="Unassembled WGS sequence"/>
</dbReference>